<feature type="compositionally biased region" description="Basic and acidic residues" evidence="1">
    <location>
        <begin position="39"/>
        <end position="51"/>
    </location>
</feature>
<evidence type="ECO:0000256" key="1">
    <source>
        <dbReference type="SAM" id="MobiDB-lite"/>
    </source>
</evidence>
<proteinExistence type="predicted"/>
<dbReference type="Proteomes" id="UP000824093">
    <property type="component" value="Unassembled WGS sequence"/>
</dbReference>
<gene>
    <name evidence="2" type="ORF">IAB70_05345</name>
</gene>
<comment type="caution">
    <text evidence="2">The sequence shown here is derived from an EMBL/GenBank/DDBJ whole genome shotgun (WGS) entry which is preliminary data.</text>
</comment>
<evidence type="ECO:0000313" key="3">
    <source>
        <dbReference type="Proteomes" id="UP000824093"/>
    </source>
</evidence>
<accession>A0A9D1S9N5</accession>
<dbReference type="EMBL" id="DVNH01000040">
    <property type="protein sequence ID" value="HIU52025.1"/>
    <property type="molecule type" value="Genomic_DNA"/>
</dbReference>
<reference evidence="2" key="2">
    <citation type="journal article" date="2021" name="PeerJ">
        <title>Extensive microbial diversity within the chicken gut microbiome revealed by metagenomics and culture.</title>
        <authorList>
            <person name="Gilroy R."/>
            <person name="Ravi A."/>
            <person name="Getino M."/>
            <person name="Pursley I."/>
            <person name="Horton D.L."/>
            <person name="Alikhan N.F."/>
            <person name="Baker D."/>
            <person name="Gharbi K."/>
            <person name="Hall N."/>
            <person name="Watson M."/>
            <person name="Adriaenssens E.M."/>
            <person name="Foster-Nyarko E."/>
            <person name="Jarju S."/>
            <person name="Secka A."/>
            <person name="Antonio M."/>
            <person name="Oren A."/>
            <person name="Chaudhuri R.R."/>
            <person name="La Ragione R."/>
            <person name="Hildebrand F."/>
            <person name="Pallen M.J."/>
        </authorList>
    </citation>
    <scope>NUCLEOTIDE SEQUENCE</scope>
    <source>
        <strain evidence="2">CHK195-15760</strain>
    </source>
</reference>
<protein>
    <submittedName>
        <fullName evidence="2">Uncharacterized protein</fullName>
    </submittedName>
</protein>
<evidence type="ECO:0000313" key="2">
    <source>
        <dbReference type="EMBL" id="HIU52025.1"/>
    </source>
</evidence>
<dbReference type="AlphaFoldDB" id="A0A9D1S9N5"/>
<reference evidence="2" key="1">
    <citation type="submission" date="2020-10" db="EMBL/GenBank/DDBJ databases">
        <authorList>
            <person name="Gilroy R."/>
        </authorList>
    </citation>
    <scope>NUCLEOTIDE SEQUENCE</scope>
    <source>
        <strain evidence="2">CHK195-15760</strain>
    </source>
</reference>
<sequence>MQKIVRRESLGAVHTHTHTHTSNLKKEEKRVGENSALKVMEKDRQKKGENF</sequence>
<feature type="region of interest" description="Disordered" evidence="1">
    <location>
        <begin position="1"/>
        <end position="51"/>
    </location>
</feature>
<feature type="non-terminal residue" evidence="2">
    <location>
        <position position="51"/>
    </location>
</feature>
<organism evidence="2 3">
    <name type="scientific">Candidatus Merdicola faecigallinarum</name>
    <dbReference type="NCBI Taxonomy" id="2840862"/>
    <lineage>
        <taxon>Bacteria</taxon>
        <taxon>Bacillati</taxon>
        <taxon>Bacillota</taxon>
        <taxon>Clostridia</taxon>
        <taxon>Candidatus Merdicola</taxon>
    </lineage>
</organism>
<name>A0A9D1S9N5_9FIRM</name>